<dbReference type="GeneID" id="9467245"/>
<proteinExistence type="predicted"/>
<dbReference type="Proteomes" id="UP000006643">
    <property type="component" value="Unassembled WGS sequence"/>
</dbReference>
<dbReference type="HOGENOM" id="CLU_2445567_0_0_1"/>
<dbReference type="VEuPathDB" id="FungiDB:PITG_18955"/>
<sequence length="90" mass="10191">MLQITEFLETKRIPKEALACHLLFLRFQLGLRGGCAALRHACRGAYSTTSSGYHSQEPCTLMPLQLFLCLKKLVRDIAFSRRSHCLVARP</sequence>
<dbReference type="KEGG" id="pif:PITG_18955"/>
<dbReference type="InParanoid" id="D0P031"/>
<gene>
    <name evidence="1" type="ORF">PITG_18955</name>
</gene>
<dbReference type="EMBL" id="DS028209">
    <property type="protein sequence ID" value="EEY70191.1"/>
    <property type="molecule type" value="Genomic_DNA"/>
</dbReference>
<reference evidence="2" key="1">
    <citation type="journal article" date="2009" name="Nature">
        <title>Genome sequence and analysis of the Irish potato famine pathogen Phytophthora infestans.</title>
        <authorList>
            <consortium name="The Broad Institute Genome Sequencing Platform"/>
            <person name="Haas B.J."/>
            <person name="Kamoun S."/>
            <person name="Zody M.C."/>
            <person name="Jiang R.H."/>
            <person name="Handsaker R.E."/>
            <person name="Cano L.M."/>
            <person name="Grabherr M."/>
            <person name="Kodira C.D."/>
            <person name="Raffaele S."/>
            <person name="Torto-Alalibo T."/>
            <person name="Bozkurt T.O."/>
            <person name="Ah-Fong A.M."/>
            <person name="Alvarado L."/>
            <person name="Anderson V.L."/>
            <person name="Armstrong M.R."/>
            <person name="Avrova A."/>
            <person name="Baxter L."/>
            <person name="Beynon J."/>
            <person name="Boevink P.C."/>
            <person name="Bollmann S.R."/>
            <person name="Bos J.I."/>
            <person name="Bulone V."/>
            <person name="Cai G."/>
            <person name="Cakir C."/>
            <person name="Carrington J.C."/>
            <person name="Chawner M."/>
            <person name="Conti L."/>
            <person name="Costanzo S."/>
            <person name="Ewan R."/>
            <person name="Fahlgren N."/>
            <person name="Fischbach M.A."/>
            <person name="Fugelstad J."/>
            <person name="Gilroy E.M."/>
            <person name="Gnerre S."/>
            <person name="Green P.J."/>
            <person name="Grenville-Briggs L.J."/>
            <person name="Griffith J."/>
            <person name="Grunwald N.J."/>
            <person name="Horn K."/>
            <person name="Horner N.R."/>
            <person name="Hu C.H."/>
            <person name="Huitema E."/>
            <person name="Jeong D.H."/>
            <person name="Jones A.M."/>
            <person name="Jones J.D."/>
            <person name="Jones R.W."/>
            <person name="Karlsson E.K."/>
            <person name="Kunjeti S.G."/>
            <person name="Lamour K."/>
            <person name="Liu Z."/>
            <person name="Ma L."/>
            <person name="Maclean D."/>
            <person name="Chibucos M.C."/>
            <person name="McDonald H."/>
            <person name="McWalters J."/>
            <person name="Meijer H.J."/>
            <person name="Morgan W."/>
            <person name="Morris P.F."/>
            <person name="Munro C.A."/>
            <person name="O'Neill K."/>
            <person name="Ospina-Giraldo M."/>
            <person name="Pinzon A."/>
            <person name="Pritchard L."/>
            <person name="Ramsahoye B."/>
            <person name="Ren Q."/>
            <person name="Restrepo S."/>
            <person name="Roy S."/>
            <person name="Sadanandom A."/>
            <person name="Savidor A."/>
            <person name="Schornack S."/>
            <person name="Schwartz D.C."/>
            <person name="Schumann U.D."/>
            <person name="Schwessinger B."/>
            <person name="Seyer L."/>
            <person name="Sharpe T."/>
            <person name="Silvar C."/>
            <person name="Song J."/>
            <person name="Studholme D.J."/>
            <person name="Sykes S."/>
            <person name="Thines M."/>
            <person name="van de Vondervoort P.J."/>
            <person name="Phuntumart V."/>
            <person name="Wawra S."/>
            <person name="Weide R."/>
            <person name="Win J."/>
            <person name="Young C."/>
            <person name="Zhou S."/>
            <person name="Fry W."/>
            <person name="Meyers B.C."/>
            <person name="van West P."/>
            <person name="Ristaino J."/>
            <person name="Govers F."/>
            <person name="Birch P.R."/>
            <person name="Whisson S.C."/>
            <person name="Judelson H.S."/>
            <person name="Nusbaum C."/>
        </authorList>
    </citation>
    <scope>NUCLEOTIDE SEQUENCE [LARGE SCALE GENOMIC DNA]</scope>
    <source>
        <strain evidence="2">T30-4</strain>
    </source>
</reference>
<dbReference type="RefSeq" id="XP_002997052.1">
    <property type="nucleotide sequence ID" value="XM_002997006.1"/>
</dbReference>
<organism evidence="1 2">
    <name type="scientific">Phytophthora infestans (strain T30-4)</name>
    <name type="common">Potato late blight agent</name>
    <dbReference type="NCBI Taxonomy" id="403677"/>
    <lineage>
        <taxon>Eukaryota</taxon>
        <taxon>Sar</taxon>
        <taxon>Stramenopiles</taxon>
        <taxon>Oomycota</taxon>
        <taxon>Peronosporomycetes</taxon>
        <taxon>Peronosporales</taxon>
        <taxon>Peronosporaceae</taxon>
        <taxon>Phytophthora</taxon>
    </lineage>
</organism>
<dbReference type="AlphaFoldDB" id="D0P031"/>
<evidence type="ECO:0000313" key="1">
    <source>
        <dbReference type="EMBL" id="EEY70191.1"/>
    </source>
</evidence>
<protein>
    <submittedName>
        <fullName evidence="1">Uncharacterized protein</fullName>
    </submittedName>
</protein>
<evidence type="ECO:0000313" key="2">
    <source>
        <dbReference type="Proteomes" id="UP000006643"/>
    </source>
</evidence>
<accession>D0P031</accession>
<keyword evidence="2" id="KW-1185">Reference proteome</keyword>
<name>D0P031_PHYIT</name>